<dbReference type="CDD" id="cd02966">
    <property type="entry name" value="TlpA_like_family"/>
    <property type="match status" value="1"/>
</dbReference>
<dbReference type="GO" id="GO:0016209">
    <property type="term" value="F:antioxidant activity"/>
    <property type="evidence" value="ECO:0007669"/>
    <property type="project" value="InterPro"/>
</dbReference>
<keyword evidence="2" id="KW-0201">Cytochrome c-type biogenesis</keyword>
<dbReference type="AlphaFoldDB" id="A0A9P4DQK4"/>
<evidence type="ECO:0000256" key="5">
    <source>
        <dbReference type="SAM" id="SignalP"/>
    </source>
</evidence>
<keyword evidence="3" id="KW-1015">Disulfide bond</keyword>
<dbReference type="PANTHER" id="PTHR42852:SF6">
    <property type="entry name" value="THIOL:DISULFIDE INTERCHANGE PROTEIN DSBE"/>
    <property type="match status" value="1"/>
</dbReference>
<name>A0A9P4DQK4_9BACT</name>
<dbReference type="PROSITE" id="PS51352">
    <property type="entry name" value="THIOREDOXIN_2"/>
    <property type="match status" value="1"/>
</dbReference>
<dbReference type="GO" id="GO:0030313">
    <property type="term" value="C:cell envelope"/>
    <property type="evidence" value="ECO:0007669"/>
    <property type="project" value="UniProtKB-SubCell"/>
</dbReference>
<dbReference type="PROSITE" id="PS00194">
    <property type="entry name" value="THIOREDOXIN_1"/>
    <property type="match status" value="1"/>
</dbReference>
<feature type="domain" description="Thioredoxin" evidence="6">
    <location>
        <begin position="213"/>
        <end position="354"/>
    </location>
</feature>
<dbReference type="InterPro" id="IPR036249">
    <property type="entry name" value="Thioredoxin-like_sf"/>
</dbReference>
<dbReference type="RefSeq" id="WP_055203462.1">
    <property type="nucleotide sequence ID" value="NZ_DAWDUM010000011.1"/>
</dbReference>
<dbReference type="InterPro" id="IPR017937">
    <property type="entry name" value="Thioredoxin_CS"/>
</dbReference>
<evidence type="ECO:0000256" key="2">
    <source>
        <dbReference type="ARBA" id="ARBA00022748"/>
    </source>
</evidence>
<evidence type="ECO:0000256" key="3">
    <source>
        <dbReference type="ARBA" id="ARBA00023157"/>
    </source>
</evidence>
<dbReference type="Gene3D" id="3.40.30.10">
    <property type="entry name" value="Glutaredoxin"/>
    <property type="match status" value="1"/>
</dbReference>
<dbReference type="Proteomes" id="UP000323119">
    <property type="component" value="Unassembled WGS sequence"/>
</dbReference>
<dbReference type="InterPro" id="IPR000866">
    <property type="entry name" value="AhpC/TSA"/>
</dbReference>
<dbReference type="Pfam" id="PF00578">
    <property type="entry name" value="AhpC-TSA"/>
    <property type="match status" value="1"/>
</dbReference>
<dbReference type="SUPFAM" id="SSF52833">
    <property type="entry name" value="Thioredoxin-like"/>
    <property type="match status" value="1"/>
</dbReference>
<feature type="chain" id="PRO_5040505202" evidence="5">
    <location>
        <begin position="23"/>
        <end position="354"/>
    </location>
</feature>
<protein>
    <submittedName>
        <fullName evidence="7">AhpC/TSA family protein</fullName>
    </submittedName>
</protein>
<comment type="subcellular location">
    <subcellularLocation>
        <location evidence="1">Cell envelope</location>
    </subcellularLocation>
</comment>
<dbReference type="InterPro" id="IPR013766">
    <property type="entry name" value="Thioredoxin_domain"/>
</dbReference>
<organism evidence="7 8">
    <name type="scientific">Alistipes onderdonkii</name>
    <dbReference type="NCBI Taxonomy" id="328813"/>
    <lineage>
        <taxon>Bacteria</taxon>
        <taxon>Pseudomonadati</taxon>
        <taxon>Bacteroidota</taxon>
        <taxon>Bacteroidia</taxon>
        <taxon>Bacteroidales</taxon>
        <taxon>Rikenellaceae</taxon>
        <taxon>Alistipes</taxon>
    </lineage>
</organism>
<evidence type="ECO:0000259" key="6">
    <source>
        <dbReference type="PROSITE" id="PS51352"/>
    </source>
</evidence>
<evidence type="ECO:0000313" key="7">
    <source>
        <dbReference type="EMBL" id="KAA2564428.1"/>
    </source>
</evidence>
<sequence>MKIITVLLSAAFLLCNCGGSNYTVSGHYGLAPGDSVFLFASNKSIISSGVMTADTTFRLKGKVAGTDIATLSDRDRLLTPTLIFLEAGDIRLEPREEGVYEATGTPLNDSLLLLNRKLEALRNEYIKMTPATPHEEVEAIFARFEEIPRAMMNANLDNIFGLWLFSAYEFPNMLQDDTRRAQIRPCMTAFSPGMQAHTIMQELQKELAGFENAQIGHRFTNLTLTDTQGEPISLSSLVEPGRWVLLDFWATWCAPCCHEIPHLREAYAAYKAKGFEIYAVSLDNDEAKWRSFTSANDMPWINVLGIDADKRSTAAAAYGITSIPANFLISPDGIIIAKNLRGGELSKKLAEMLE</sequence>
<feature type="signal peptide" evidence="5">
    <location>
        <begin position="1"/>
        <end position="22"/>
    </location>
</feature>
<evidence type="ECO:0000256" key="1">
    <source>
        <dbReference type="ARBA" id="ARBA00004196"/>
    </source>
</evidence>
<comment type="caution">
    <text evidence="7">The sequence shown here is derived from an EMBL/GenBank/DDBJ whole genome shotgun (WGS) entry which is preliminary data.</text>
</comment>
<keyword evidence="4" id="KW-0676">Redox-active center</keyword>
<accession>A0A9P4DQK4</accession>
<proteinExistence type="predicted"/>
<keyword evidence="5" id="KW-0732">Signal</keyword>
<reference evidence="7 8" key="1">
    <citation type="journal article" date="2019" name="Nat. Med.">
        <title>A library of human gut bacterial isolates paired with longitudinal multiomics data enables mechanistic microbiome research.</title>
        <authorList>
            <person name="Poyet M."/>
            <person name="Groussin M."/>
            <person name="Gibbons S.M."/>
            <person name="Avila-Pacheco J."/>
            <person name="Jiang X."/>
            <person name="Kearney S.M."/>
            <person name="Perrotta A.R."/>
            <person name="Berdy B."/>
            <person name="Zhao S."/>
            <person name="Lieberman T.D."/>
            <person name="Swanson P.K."/>
            <person name="Smith M."/>
            <person name="Roesemann S."/>
            <person name="Alexander J.E."/>
            <person name="Rich S.A."/>
            <person name="Livny J."/>
            <person name="Vlamakis H."/>
            <person name="Clish C."/>
            <person name="Bullock K."/>
            <person name="Deik A."/>
            <person name="Scott J."/>
            <person name="Pierce K.A."/>
            <person name="Xavier R.J."/>
            <person name="Alm E.J."/>
        </authorList>
    </citation>
    <scope>NUCLEOTIDE SEQUENCE [LARGE SCALE GENOMIC DNA]</scope>
    <source>
        <strain evidence="7 8">BIOML-A204</strain>
    </source>
</reference>
<dbReference type="InterPro" id="IPR050553">
    <property type="entry name" value="Thioredoxin_ResA/DsbE_sf"/>
</dbReference>
<dbReference type="EMBL" id="VVUY01000001">
    <property type="protein sequence ID" value="KAA2564428.1"/>
    <property type="molecule type" value="Genomic_DNA"/>
</dbReference>
<evidence type="ECO:0000313" key="8">
    <source>
        <dbReference type="Proteomes" id="UP000323119"/>
    </source>
</evidence>
<dbReference type="GO" id="GO:0016491">
    <property type="term" value="F:oxidoreductase activity"/>
    <property type="evidence" value="ECO:0007669"/>
    <property type="project" value="InterPro"/>
</dbReference>
<gene>
    <name evidence="7" type="ORF">F2S36_01475</name>
</gene>
<dbReference type="PANTHER" id="PTHR42852">
    <property type="entry name" value="THIOL:DISULFIDE INTERCHANGE PROTEIN DSBE"/>
    <property type="match status" value="1"/>
</dbReference>
<dbReference type="GO" id="GO:0017004">
    <property type="term" value="P:cytochrome complex assembly"/>
    <property type="evidence" value="ECO:0007669"/>
    <property type="project" value="UniProtKB-KW"/>
</dbReference>
<evidence type="ECO:0000256" key="4">
    <source>
        <dbReference type="ARBA" id="ARBA00023284"/>
    </source>
</evidence>